<dbReference type="PANTHER" id="PTHR42713">
    <property type="entry name" value="HISTIDINE KINASE-RELATED"/>
    <property type="match status" value="1"/>
</dbReference>
<evidence type="ECO:0000256" key="5">
    <source>
        <dbReference type="ARBA" id="ARBA00023015"/>
    </source>
</evidence>
<evidence type="ECO:0000256" key="8">
    <source>
        <dbReference type="PROSITE-ProRule" id="PRU00169"/>
    </source>
</evidence>
<dbReference type="GO" id="GO:0005737">
    <property type="term" value="C:cytoplasm"/>
    <property type="evidence" value="ECO:0007669"/>
    <property type="project" value="UniProtKB-SubCell"/>
</dbReference>
<keyword evidence="6" id="KW-0238">DNA-binding</keyword>
<evidence type="ECO:0000256" key="2">
    <source>
        <dbReference type="ARBA" id="ARBA00022490"/>
    </source>
</evidence>
<evidence type="ECO:0000313" key="12">
    <source>
        <dbReference type="Proteomes" id="UP001056756"/>
    </source>
</evidence>
<sequence length="542" mass="62633">MYQLLIVDDQPDLVEDLATNLDWSSINISSVYQAHSASEALDILRMTPIDIVITDIRMPGISGLDLIESIRASWDHIKCILLSGYNDFEYAKRALQNQASDYLLKPVEDDELLEAVQGAINELESRWNEISSHQKALASIQINLPILRSHLLNSLLNGEQISKEQLEKRIKMLELPIECGLTCYMMLMRMEDYFYDQSDSDISLLEYAVCNIAEEIFNEDYRLWYVKDSYGYYVFLILPREGLSTSRISQLMNPVAVEQKAAQLQHYVKLYLKGTISLVLSKIGIFPVHLSAQYEDLIRSFRQRIGSERDFLLTLNEDEQYENENAHSLTHLYTPPLLNHLLETGQWDAVDQKLTLIYEELEQDRGDSHEYILETYYCIVSSLSYSIHKNKLRLVDCLGAEFNQLMNGPHFHTIAQLKSWTDEVYSAYKLVMLDRVQDSRTGIIQKVQEYASQHLTEASLQTIADHVHLNPSYLSKVYKLETGEGISEYLSRLKMETAAHLLRSTSDKIYEIAATIGYMKTSYFIKLFKDRFGVTPQEFRER</sequence>
<keyword evidence="3 8" id="KW-0597">Phosphoprotein</keyword>
<evidence type="ECO:0000256" key="1">
    <source>
        <dbReference type="ARBA" id="ARBA00004496"/>
    </source>
</evidence>
<feature type="domain" description="HTH araC/xylS-type" evidence="9">
    <location>
        <begin position="445"/>
        <end position="542"/>
    </location>
</feature>
<comment type="subcellular location">
    <subcellularLocation>
        <location evidence="1">Cytoplasm</location>
    </subcellularLocation>
</comment>
<dbReference type="InterPro" id="IPR018062">
    <property type="entry name" value="HTH_AraC-typ_CS"/>
</dbReference>
<evidence type="ECO:0000259" key="10">
    <source>
        <dbReference type="PROSITE" id="PS50110"/>
    </source>
</evidence>
<keyword evidence="4" id="KW-0902">Two-component regulatory system</keyword>
<reference evidence="11" key="1">
    <citation type="submission" date="2022-05" db="EMBL/GenBank/DDBJ databases">
        <title>Novel bacterial taxa in a minimal lignocellulolytic consortium and its capacity to transform plastics disclosed by genome-resolved metagenomics.</title>
        <authorList>
            <person name="Rodriguez C.A.D."/>
            <person name="Diaz-Garcia L."/>
            <person name="Herrera K."/>
            <person name="Tarazona N.A."/>
            <person name="Sproer C."/>
            <person name="Overmann J."/>
            <person name="Jimenez D.J."/>
        </authorList>
    </citation>
    <scope>NUCLEOTIDE SEQUENCE</scope>
    <source>
        <strain evidence="11">MAG5</strain>
    </source>
</reference>
<dbReference type="EMBL" id="CP097899">
    <property type="protein sequence ID" value="URN96613.1"/>
    <property type="molecule type" value="Genomic_DNA"/>
</dbReference>
<keyword evidence="2" id="KW-0963">Cytoplasm</keyword>
<dbReference type="SMART" id="SM00342">
    <property type="entry name" value="HTH_ARAC"/>
    <property type="match status" value="1"/>
</dbReference>
<proteinExistence type="predicted"/>
<dbReference type="PROSITE" id="PS01124">
    <property type="entry name" value="HTH_ARAC_FAMILY_2"/>
    <property type="match status" value="1"/>
</dbReference>
<evidence type="ECO:0000256" key="6">
    <source>
        <dbReference type="ARBA" id="ARBA00023125"/>
    </source>
</evidence>
<dbReference type="InterPro" id="IPR009057">
    <property type="entry name" value="Homeodomain-like_sf"/>
</dbReference>
<dbReference type="InterPro" id="IPR018060">
    <property type="entry name" value="HTH_AraC"/>
</dbReference>
<dbReference type="GO" id="GO:0000160">
    <property type="term" value="P:phosphorelay signal transduction system"/>
    <property type="evidence" value="ECO:0007669"/>
    <property type="project" value="UniProtKB-KW"/>
</dbReference>
<dbReference type="InterPro" id="IPR051552">
    <property type="entry name" value="HptR"/>
</dbReference>
<accession>A0A9J6ZK41</accession>
<dbReference type="Proteomes" id="UP001056756">
    <property type="component" value="Chromosome"/>
</dbReference>
<feature type="modified residue" description="4-aspartylphosphate" evidence="8">
    <location>
        <position position="55"/>
    </location>
</feature>
<dbReference type="CDD" id="cd17536">
    <property type="entry name" value="REC_YesN-like"/>
    <property type="match status" value="1"/>
</dbReference>
<dbReference type="GO" id="GO:0043565">
    <property type="term" value="F:sequence-specific DNA binding"/>
    <property type="evidence" value="ECO:0007669"/>
    <property type="project" value="InterPro"/>
</dbReference>
<keyword evidence="7" id="KW-0804">Transcription</keyword>
<evidence type="ECO:0000259" key="9">
    <source>
        <dbReference type="PROSITE" id="PS01124"/>
    </source>
</evidence>
<feature type="domain" description="Response regulatory" evidence="10">
    <location>
        <begin position="3"/>
        <end position="120"/>
    </location>
</feature>
<gene>
    <name evidence="11" type="ORF">NAG76_10475</name>
</gene>
<keyword evidence="5" id="KW-0805">Transcription regulation</keyword>
<dbReference type="Gene3D" id="3.40.50.2300">
    <property type="match status" value="1"/>
</dbReference>
<dbReference type="InterPro" id="IPR001789">
    <property type="entry name" value="Sig_transdc_resp-reg_receiver"/>
</dbReference>
<organism evidence="11 12">
    <name type="scientific">Candidatus Pristimantibacillus lignocellulolyticus</name>
    <dbReference type="NCBI Taxonomy" id="2994561"/>
    <lineage>
        <taxon>Bacteria</taxon>
        <taxon>Bacillati</taxon>
        <taxon>Bacillota</taxon>
        <taxon>Bacilli</taxon>
        <taxon>Bacillales</taxon>
        <taxon>Paenibacillaceae</taxon>
        <taxon>Candidatus Pristimantibacillus</taxon>
    </lineage>
</organism>
<evidence type="ECO:0000256" key="4">
    <source>
        <dbReference type="ARBA" id="ARBA00023012"/>
    </source>
</evidence>
<evidence type="ECO:0000256" key="3">
    <source>
        <dbReference type="ARBA" id="ARBA00022553"/>
    </source>
</evidence>
<dbReference type="GO" id="GO:0003700">
    <property type="term" value="F:DNA-binding transcription factor activity"/>
    <property type="evidence" value="ECO:0007669"/>
    <property type="project" value="InterPro"/>
</dbReference>
<dbReference type="SUPFAM" id="SSF46689">
    <property type="entry name" value="Homeodomain-like"/>
    <property type="match status" value="1"/>
</dbReference>
<dbReference type="PROSITE" id="PS50110">
    <property type="entry name" value="RESPONSE_REGULATORY"/>
    <property type="match status" value="1"/>
</dbReference>
<dbReference type="InterPro" id="IPR011006">
    <property type="entry name" value="CheY-like_superfamily"/>
</dbReference>
<evidence type="ECO:0000256" key="7">
    <source>
        <dbReference type="ARBA" id="ARBA00023163"/>
    </source>
</evidence>
<dbReference type="Gene3D" id="1.10.10.60">
    <property type="entry name" value="Homeodomain-like"/>
    <property type="match status" value="2"/>
</dbReference>
<dbReference type="SUPFAM" id="SSF52172">
    <property type="entry name" value="CheY-like"/>
    <property type="match status" value="1"/>
</dbReference>
<protein>
    <submittedName>
        <fullName evidence="11">Response regulator</fullName>
    </submittedName>
</protein>
<dbReference type="InterPro" id="IPR020449">
    <property type="entry name" value="Tscrpt_reg_AraC-type_HTH"/>
</dbReference>
<evidence type="ECO:0000313" key="11">
    <source>
        <dbReference type="EMBL" id="URN96613.1"/>
    </source>
</evidence>
<name>A0A9J6ZK41_9BACL</name>
<dbReference type="KEGG" id="plig:NAG76_10475"/>
<dbReference type="PANTHER" id="PTHR42713:SF3">
    <property type="entry name" value="TRANSCRIPTIONAL REGULATORY PROTEIN HPTR"/>
    <property type="match status" value="1"/>
</dbReference>
<dbReference type="AlphaFoldDB" id="A0A9J6ZK41"/>
<dbReference type="Pfam" id="PF12833">
    <property type="entry name" value="HTH_18"/>
    <property type="match status" value="1"/>
</dbReference>
<dbReference type="PROSITE" id="PS00041">
    <property type="entry name" value="HTH_ARAC_FAMILY_1"/>
    <property type="match status" value="1"/>
</dbReference>
<dbReference type="SMART" id="SM00448">
    <property type="entry name" value="REC"/>
    <property type="match status" value="1"/>
</dbReference>
<dbReference type="Pfam" id="PF00072">
    <property type="entry name" value="Response_reg"/>
    <property type="match status" value="1"/>
</dbReference>
<dbReference type="PRINTS" id="PR00032">
    <property type="entry name" value="HTHARAC"/>
</dbReference>